<gene>
    <name evidence="2" type="ORF">CWE09_04735</name>
</gene>
<protein>
    <submittedName>
        <fullName evidence="2">DUF2784 domain-containing protein</fullName>
    </submittedName>
</protein>
<reference evidence="2 3" key="1">
    <citation type="journal article" date="2011" name="Front. Microbiol.">
        <title>Genomic signatures of strain selection and enhancement in Bacillus atrophaeus var. globigii, a historical biowarfare simulant.</title>
        <authorList>
            <person name="Gibbons H.S."/>
            <person name="Broomall S.M."/>
            <person name="McNew L.A."/>
            <person name="Daligault H."/>
            <person name="Chapman C."/>
            <person name="Bruce D."/>
            <person name="Karavis M."/>
            <person name="Krepps M."/>
            <person name="McGregor P.A."/>
            <person name="Hong C."/>
            <person name="Park K.H."/>
            <person name="Akmal A."/>
            <person name="Feldman A."/>
            <person name="Lin J.S."/>
            <person name="Chang W.E."/>
            <person name="Higgs B.W."/>
            <person name="Demirev P."/>
            <person name="Lindquist J."/>
            <person name="Liem A."/>
            <person name="Fochler E."/>
            <person name="Read T.D."/>
            <person name="Tapia R."/>
            <person name="Johnson S."/>
            <person name="Bishop-Lilly K.A."/>
            <person name="Detter C."/>
            <person name="Han C."/>
            <person name="Sozhamannan S."/>
            <person name="Rosenzweig C.N."/>
            <person name="Skowronski E.W."/>
        </authorList>
    </citation>
    <scope>NUCLEOTIDE SEQUENCE [LARGE SCALE GENOMIC DNA]</scope>
    <source>
        <strain evidence="2 3">MLST1</strain>
    </source>
</reference>
<evidence type="ECO:0000313" key="3">
    <source>
        <dbReference type="Proteomes" id="UP000288293"/>
    </source>
</evidence>
<keyword evidence="1" id="KW-0812">Transmembrane</keyword>
<feature type="transmembrane region" description="Helical" evidence="1">
    <location>
        <begin position="51"/>
        <end position="69"/>
    </location>
</feature>
<evidence type="ECO:0000256" key="1">
    <source>
        <dbReference type="SAM" id="Phobius"/>
    </source>
</evidence>
<organism evidence="2 3">
    <name type="scientific">Aliidiomarina minuta</name>
    <dbReference type="NCBI Taxonomy" id="880057"/>
    <lineage>
        <taxon>Bacteria</taxon>
        <taxon>Pseudomonadati</taxon>
        <taxon>Pseudomonadota</taxon>
        <taxon>Gammaproteobacteria</taxon>
        <taxon>Alteromonadales</taxon>
        <taxon>Idiomarinaceae</taxon>
        <taxon>Aliidiomarina</taxon>
    </lineage>
</organism>
<dbReference type="AlphaFoldDB" id="A0A432W7I5"/>
<feature type="transmembrane region" description="Helical" evidence="1">
    <location>
        <begin position="109"/>
        <end position="130"/>
    </location>
</feature>
<proteinExistence type="predicted"/>
<evidence type="ECO:0000313" key="2">
    <source>
        <dbReference type="EMBL" id="RUO26037.1"/>
    </source>
</evidence>
<sequence length="145" mass="16933">MSNPWYERVPAPGLLADIVMLAHAAVVLFVLIAVVLVCIGWAKNWEWIRNFWFRATHLCIIAVIVIQALRGRYCPLTYWEMDLRSAAGQAGYDRSFIDYWVSQFLYYDLPGWIFTLIYLSFAALVLLTWWKVPPRWPGKFGSDRK</sequence>
<dbReference type="OrthoDB" id="370375at2"/>
<dbReference type="Proteomes" id="UP000288293">
    <property type="component" value="Unassembled WGS sequence"/>
</dbReference>
<keyword evidence="3" id="KW-1185">Reference proteome</keyword>
<dbReference type="Pfam" id="PF10861">
    <property type="entry name" value="DUF2784"/>
    <property type="match status" value="1"/>
</dbReference>
<dbReference type="InterPro" id="IPR021218">
    <property type="entry name" value="DUF2784"/>
</dbReference>
<dbReference type="RefSeq" id="WP_126802853.1">
    <property type="nucleotide sequence ID" value="NZ_PIPL01000001.1"/>
</dbReference>
<keyword evidence="1" id="KW-0472">Membrane</keyword>
<name>A0A432W7I5_9GAMM</name>
<keyword evidence="1" id="KW-1133">Transmembrane helix</keyword>
<accession>A0A432W7I5</accession>
<feature type="transmembrane region" description="Helical" evidence="1">
    <location>
        <begin position="20"/>
        <end position="39"/>
    </location>
</feature>
<comment type="caution">
    <text evidence="2">The sequence shown here is derived from an EMBL/GenBank/DDBJ whole genome shotgun (WGS) entry which is preliminary data.</text>
</comment>
<dbReference type="EMBL" id="PIPL01000001">
    <property type="protein sequence ID" value="RUO26037.1"/>
    <property type="molecule type" value="Genomic_DNA"/>
</dbReference>